<dbReference type="Proteomes" id="UP001526446">
    <property type="component" value="Unassembled WGS sequence"/>
</dbReference>
<gene>
    <name evidence="4" type="ORF">OQ252_07115</name>
</gene>
<dbReference type="SMART" id="SM00382">
    <property type="entry name" value="AAA"/>
    <property type="match status" value="1"/>
</dbReference>
<dbReference type="PANTHER" id="PTHR43119:SF1">
    <property type="entry name" value="ABC TRANSPORTER DOMAIN-CONTAINING PROTEIN"/>
    <property type="match status" value="1"/>
</dbReference>
<dbReference type="Pfam" id="PF00005">
    <property type="entry name" value="ABC_tran"/>
    <property type="match status" value="1"/>
</dbReference>
<evidence type="ECO:0000313" key="5">
    <source>
        <dbReference type="Proteomes" id="UP001526446"/>
    </source>
</evidence>
<dbReference type="InterPro" id="IPR003593">
    <property type="entry name" value="AAA+_ATPase"/>
</dbReference>
<organism evidence="4 5">
    <name type="scientific">Acetobacter farinalis</name>
    <dbReference type="NCBI Taxonomy" id="1260984"/>
    <lineage>
        <taxon>Bacteria</taxon>
        <taxon>Pseudomonadati</taxon>
        <taxon>Pseudomonadota</taxon>
        <taxon>Alphaproteobacteria</taxon>
        <taxon>Acetobacterales</taxon>
        <taxon>Acetobacteraceae</taxon>
        <taxon>Acetobacter</taxon>
    </lineage>
</organism>
<evidence type="ECO:0000256" key="1">
    <source>
        <dbReference type="ARBA" id="ARBA00022741"/>
    </source>
</evidence>
<dbReference type="GO" id="GO:0005524">
    <property type="term" value="F:ATP binding"/>
    <property type="evidence" value="ECO:0007669"/>
    <property type="project" value="UniProtKB-KW"/>
</dbReference>
<keyword evidence="1" id="KW-0547">Nucleotide-binding</keyword>
<proteinExistence type="predicted"/>
<dbReference type="RefSeq" id="WP_265794445.1">
    <property type="nucleotide sequence ID" value="NZ_JAPIUX010000005.1"/>
</dbReference>
<dbReference type="EMBL" id="JAPIUX010000005">
    <property type="protein sequence ID" value="MCX2561166.1"/>
    <property type="molecule type" value="Genomic_DNA"/>
</dbReference>
<evidence type="ECO:0000256" key="2">
    <source>
        <dbReference type="ARBA" id="ARBA00022840"/>
    </source>
</evidence>
<sequence length="215" mass="23474">MTEVRPSEFENSGILASGLSVRALRNLHAGPCTFDVPAGDCLLITGASGSGKSVLLRMMADLDPHQGDVALDGQFCSAMPAHLWRQAVYYMSAEPGWWSDAVLDHLPDDTLTRSLMTTLALKDDVLVRPLHRLSTGERQRLALIRGLHHKPRALLLDEPCSALDEATTLRVEALIHQIMSEGTTVVLVSHDPAQAERMGTRHLEMAHGRFVEGAP</sequence>
<comment type="caution">
    <text evidence="4">The sequence shown here is derived from an EMBL/GenBank/DDBJ whole genome shotgun (WGS) entry which is preliminary data.</text>
</comment>
<accession>A0ABT3Q7E3</accession>
<dbReference type="SUPFAM" id="SSF52540">
    <property type="entry name" value="P-loop containing nucleoside triphosphate hydrolases"/>
    <property type="match status" value="1"/>
</dbReference>
<dbReference type="PANTHER" id="PTHR43119">
    <property type="entry name" value="ABC TRANSPORT PROTEIN ATP-BINDING COMPONENT-RELATED"/>
    <property type="match status" value="1"/>
</dbReference>
<reference evidence="4 5" key="1">
    <citation type="submission" date="2022-11" db="EMBL/GenBank/DDBJ databases">
        <title>Genome sequencing of Acetobacter type strain.</title>
        <authorList>
            <person name="Heo J."/>
            <person name="Lee D."/>
            <person name="Han B.-H."/>
            <person name="Hong S.-B."/>
            <person name="Kwon S.-W."/>
        </authorList>
    </citation>
    <scope>NUCLEOTIDE SEQUENCE [LARGE SCALE GENOMIC DNA]</scope>
    <source>
        <strain evidence="4 5">KACC 21251</strain>
    </source>
</reference>
<protein>
    <submittedName>
        <fullName evidence="4">ATP-binding cassette domain-containing protein</fullName>
    </submittedName>
</protein>
<feature type="domain" description="ABC transporter" evidence="3">
    <location>
        <begin position="14"/>
        <end position="215"/>
    </location>
</feature>
<evidence type="ECO:0000259" key="3">
    <source>
        <dbReference type="PROSITE" id="PS50893"/>
    </source>
</evidence>
<keyword evidence="2 4" id="KW-0067">ATP-binding</keyword>
<evidence type="ECO:0000313" key="4">
    <source>
        <dbReference type="EMBL" id="MCX2561166.1"/>
    </source>
</evidence>
<dbReference type="InterPro" id="IPR003439">
    <property type="entry name" value="ABC_transporter-like_ATP-bd"/>
</dbReference>
<dbReference type="PROSITE" id="PS50893">
    <property type="entry name" value="ABC_TRANSPORTER_2"/>
    <property type="match status" value="1"/>
</dbReference>
<dbReference type="CDD" id="cd00267">
    <property type="entry name" value="ABC_ATPase"/>
    <property type="match status" value="1"/>
</dbReference>
<name>A0ABT3Q7E3_9PROT</name>
<dbReference type="Gene3D" id="3.40.50.300">
    <property type="entry name" value="P-loop containing nucleotide triphosphate hydrolases"/>
    <property type="match status" value="1"/>
</dbReference>
<keyword evidence="5" id="KW-1185">Reference proteome</keyword>
<dbReference type="InterPro" id="IPR027417">
    <property type="entry name" value="P-loop_NTPase"/>
</dbReference>